<comment type="caution">
    <text evidence="2">The sequence shown here is derived from an EMBL/GenBank/DDBJ whole genome shotgun (WGS) entry which is preliminary data.</text>
</comment>
<evidence type="ECO:0000313" key="3">
    <source>
        <dbReference type="Proteomes" id="UP001420932"/>
    </source>
</evidence>
<name>A0AAP0L1X6_9MAGN</name>
<evidence type="ECO:0000313" key="2">
    <source>
        <dbReference type="EMBL" id="KAK9161039.1"/>
    </source>
</evidence>
<protein>
    <submittedName>
        <fullName evidence="2">Uncharacterized protein</fullName>
    </submittedName>
</protein>
<dbReference type="AlphaFoldDB" id="A0AAP0L1X6"/>
<feature type="compositionally biased region" description="Polar residues" evidence="1">
    <location>
        <begin position="71"/>
        <end position="80"/>
    </location>
</feature>
<dbReference type="Proteomes" id="UP001420932">
    <property type="component" value="Unassembled WGS sequence"/>
</dbReference>
<keyword evidence="3" id="KW-1185">Reference proteome</keyword>
<accession>A0AAP0L1X6</accession>
<proteinExistence type="predicted"/>
<feature type="region of interest" description="Disordered" evidence="1">
    <location>
        <begin position="64"/>
        <end position="188"/>
    </location>
</feature>
<feature type="compositionally biased region" description="Basic residues" evidence="1">
    <location>
        <begin position="81"/>
        <end position="91"/>
    </location>
</feature>
<evidence type="ECO:0000256" key="1">
    <source>
        <dbReference type="SAM" id="MobiDB-lite"/>
    </source>
</evidence>
<dbReference type="EMBL" id="JBBNAF010000003">
    <property type="protein sequence ID" value="KAK9161039.1"/>
    <property type="molecule type" value="Genomic_DNA"/>
</dbReference>
<organism evidence="2 3">
    <name type="scientific">Stephania yunnanensis</name>
    <dbReference type="NCBI Taxonomy" id="152371"/>
    <lineage>
        <taxon>Eukaryota</taxon>
        <taxon>Viridiplantae</taxon>
        <taxon>Streptophyta</taxon>
        <taxon>Embryophyta</taxon>
        <taxon>Tracheophyta</taxon>
        <taxon>Spermatophyta</taxon>
        <taxon>Magnoliopsida</taxon>
        <taxon>Ranunculales</taxon>
        <taxon>Menispermaceae</taxon>
        <taxon>Menispermoideae</taxon>
        <taxon>Cissampelideae</taxon>
        <taxon>Stephania</taxon>
    </lineage>
</organism>
<feature type="compositionally biased region" description="Low complexity" evidence="1">
    <location>
        <begin position="172"/>
        <end position="183"/>
    </location>
</feature>
<feature type="compositionally biased region" description="Basic and acidic residues" evidence="1">
    <location>
        <begin position="152"/>
        <end position="170"/>
    </location>
</feature>
<reference evidence="2 3" key="1">
    <citation type="submission" date="2024-01" db="EMBL/GenBank/DDBJ databases">
        <title>Genome assemblies of Stephania.</title>
        <authorList>
            <person name="Yang L."/>
        </authorList>
    </citation>
    <scope>NUCLEOTIDE SEQUENCE [LARGE SCALE GENOMIC DNA]</scope>
    <source>
        <strain evidence="2">YNDBR</strain>
        <tissue evidence="2">Leaf</tissue>
    </source>
</reference>
<gene>
    <name evidence="2" type="ORF">Syun_007380</name>
</gene>
<sequence length="336" mass="35862">MSRGWAFTNSAFCKCAIGVHVHVDGPLDRPNPSVSGRRKVRIRGRGGRGHGTTVEGGRRLFKEGRGKRSVESVTARTSWTKPRKPRYRPHRQCGPLRGNPTPSTVPVVFHPSPEVHTAYEGGTGVSSASSKRSGPLQRETPWREEEGGDGLGSKDTRRCTHAVGKEERRLWGSGARSSDSGGSHQQQRQLYVEEAAPVGQRSSGGEIGGPIGPWSKLTSCCVTSQLCSLLGARQSGAEDALAGALVCSGNPALRFVDDADCAAPIRVQGLNFRGQTGPWMRWAKTYVPAQRTGCWVTRQRCPPPGSLLGTVPGTPYDALAGDSNPIAAFVGDAAPY</sequence>